<reference evidence="26" key="3">
    <citation type="submission" date="2025-09" db="UniProtKB">
        <authorList>
            <consortium name="Ensembl"/>
        </authorList>
    </citation>
    <scope>IDENTIFICATION</scope>
</reference>
<dbReference type="OrthoDB" id="10266249at2759"/>
<evidence type="ECO:0000256" key="19">
    <source>
        <dbReference type="ARBA" id="ARBA00054469"/>
    </source>
</evidence>
<evidence type="ECO:0000256" key="20">
    <source>
        <dbReference type="ARBA" id="ARBA00062063"/>
    </source>
</evidence>
<evidence type="ECO:0000256" key="15">
    <source>
        <dbReference type="ARBA" id="ARBA00023125"/>
    </source>
</evidence>
<dbReference type="SUPFAM" id="SSF57667">
    <property type="entry name" value="beta-beta-alpha zinc fingers"/>
    <property type="match status" value="1"/>
</dbReference>
<dbReference type="InterPro" id="IPR037321">
    <property type="entry name" value="KIN17-like"/>
</dbReference>
<dbReference type="HOGENOM" id="CLU_030065_1_0_1"/>
<dbReference type="PANTHER" id="PTHR12805:SF0">
    <property type="entry name" value="DNA_RNA-BINDING PROTEIN KIN17"/>
    <property type="match status" value="1"/>
</dbReference>
<feature type="coiled-coil region" evidence="23">
    <location>
        <begin position="149"/>
        <end position="176"/>
    </location>
</feature>
<keyword evidence="4" id="KW-0488">Methylation</keyword>
<keyword evidence="17" id="KW-0234">DNA repair</keyword>
<dbReference type="InterPro" id="IPR056767">
    <property type="entry name" value="C2H2-Znf_KIN17"/>
</dbReference>
<dbReference type="Bgee" id="ENSLOCG00000015679">
    <property type="expression patterns" value="Expressed in ovary and 13 other cell types or tissues"/>
</dbReference>
<accession>W5NF93</accession>
<name>W5NF93_LEPOC</name>
<dbReference type="EMBL" id="AHAT01016171">
    <property type="status" value="NOT_ANNOTATED_CDS"/>
    <property type="molecule type" value="Genomic_DNA"/>
</dbReference>
<dbReference type="FunFam" id="2.30.30.30:FF:000021">
    <property type="entry name" value="DNA/RNA-binding protein KIN17, putative"/>
    <property type="match status" value="1"/>
</dbReference>
<dbReference type="Gene3D" id="2.30.30.30">
    <property type="match status" value="1"/>
</dbReference>
<keyword evidence="8" id="KW-0479">Metal-binding</keyword>
<dbReference type="InterPro" id="IPR041330">
    <property type="entry name" value="KN17_SH3"/>
</dbReference>
<dbReference type="PANTHER" id="PTHR12805">
    <property type="entry name" value="KIN17 KIN, ANTIGENIC DETERMINANT OF RECA PROTEIN HOMOLOG"/>
    <property type="match status" value="1"/>
</dbReference>
<keyword evidence="15" id="KW-0238">DNA-binding</keyword>
<dbReference type="KEGG" id="loc:102688375"/>
<evidence type="ECO:0000256" key="4">
    <source>
        <dbReference type="ARBA" id="ARBA00022481"/>
    </source>
</evidence>
<dbReference type="Pfam" id="PF25092">
    <property type="entry name" value="SH3_KIN17_C"/>
    <property type="match status" value="1"/>
</dbReference>
<dbReference type="OMA" id="RMTDFIE"/>
<evidence type="ECO:0000256" key="11">
    <source>
        <dbReference type="ARBA" id="ARBA00022833"/>
    </source>
</evidence>
<feature type="compositionally biased region" description="Low complexity" evidence="24">
    <location>
        <begin position="215"/>
        <end position="230"/>
    </location>
</feature>
<dbReference type="GO" id="GO:0008270">
    <property type="term" value="F:zinc ion binding"/>
    <property type="evidence" value="ECO:0007669"/>
    <property type="project" value="UniProtKB-KW"/>
</dbReference>
<organism evidence="26 27">
    <name type="scientific">Lepisosteus oculatus</name>
    <name type="common">Spotted gar</name>
    <dbReference type="NCBI Taxonomy" id="7918"/>
    <lineage>
        <taxon>Eukaryota</taxon>
        <taxon>Metazoa</taxon>
        <taxon>Chordata</taxon>
        <taxon>Craniata</taxon>
        <taxon>Vertebrata</taxon>
        <taxon>Euteleostomi</taxon>
        <taxon>Actinopterygii</taxon>
        <taxon>Neopterygii</taxon>
        <taxon>Holostei</taxon>
        <taxon>Semionotiformes</taxon>
        <taxon>Lepisosteidae</taxon>
        <taxon>Lepisosteus</taxon>
    </lineage>
</organism>
<protein>
    <recommendedName>
        <fullName evidence="21">DNA/RNA-binding protein KIN17</fullName>
    </recommendedName>
    <alternativeName>
        <fullName evidence="22">Binding to curved DNA</fullName>
    </alternativeName>
</protein>
<evidence type="ECO:0000256" key="23">
    <source>
        <dbReference type="SAM" id="Coils"/>
    </source>
</evidence>
<evidence type="ECO:0000313" key="26">
    <source>
        <dbReference type="Ensembl" id="ENSLOCP00000019302.1"/>
    </source>
</evidence>
<dbReference type="InterPro" id="IPR036236">
    <property type="entry name" value="Znf_C2H2_sf"/>
</dbReference>
<feature type="domain" description="DNA/RNA-binding protein Kin17 WH-like" evidence="25">
    <location>
        <begin position="52"/>
        <end position="178"/>
    </location>
</feature>
<evidence type="ECO:0000256" key="6">
    <source>
        <dbReference type="ARBA" id="ARBA00022664"/>
    </source>
</evidence>
<keyword evidence="9" id="KW-0227">DNA damage</keyword>
<dbReference type="Gene3D" id="1.10.10.2030">
    <property type="entry name" value="DNA/RNA-binding protein Kin17, conserved domain"/>
    <property type="match status" value="1"/>
</dbReference>
<keyword evidence="7" id="KW-0235">DNA replication</keyword>
<evidence type="ECO:0000256" key="24">
    <source>
        <dbReference type="SAM" id="MobiDB-lite"/>
    </source>
</evidence>
<keyword evidence="5" id="KW-0963">Cytoplasm</keyword>
<evidence type="ECO:0000256" key="21">
    <source>
        <dbReference type="ARBA" id="ARBA00067573"/>
    </source>
</evidence>
<keyword evidence="13" id="KW-0346">Stress response</keyword>
<sequence length="389" mass="45210">MGKAEFLSPKAISNRIKSKGLQKLRWYCQMCQKQCRDENGFKCHCMSESHQRQLLLASENPDQFMDYFSEEFKNDFLELIRRRFGTKRVHNNIVYNEYISNREHVHMNSTQWETLTDFTKWLGKEGYCKVDETPKGWYIQYIDRDPETIRRQEELEKKKKQDLDDEERSAKFIEEQVRRGKEGKEEETPVFTELKRENEEEKVVFNLAKGLSNSAASSSKSSTSLGPSALQVAATSVKRKESSHTSESKEKKKKSALDEIIEMEEQKKKTTRVDYWLHPNIIVKVVTKKLGEKYYKKKGVIKEVQEKYTAIVKMTDSGDKLKLDQSHLETVIPAPGKRVLVLNGSYREMEAILESIDERTFSATLILDSGRLKGKKIDGIAYEDFSKLA</sequence>
<dbReference type="GO" id="GO:0003690">
    <property type="term" value="F:double-stranded DNA binding"/>
    <property type="evidence" value="ECO:0000318"/>
    <property type="project" value="GO_Central"/>
</dbReference>
<dbReference type="Pfam" id="PF10357">
    <property type="entry name" value="WH_KIN17"/>
    <property type="match status" value="1"/>
</dbReference>
<dbReference type="Gene3D" id="2.30.30.140">
    <property type="match status" value="1"/>
</dbReference>
<evidence type="ECO:0000256" key="9">
    <source>
        <dbReference type="ARBA" id="ARBA00022763"/>
    </source>
</evidence>
<dbReference type="RefSeq" id="XP_006633351.1">
    <property type="nucleotide sequence ID" value="XM_006633288.3"/>
</dbReference>
<dbReference type="SMART" id="SM01253">
    <property type="entry name" value="Kin17_mid"/>
    <property type="match status" value="1"/>
</dbReference>
<evidence type="ECO:0000256" key="12">
    <source>
        <dbReference type="ARBA" id="ARBA00022884"/>
    </source>
</evidence>
<evidence type="ECO:0000256" key="7">
    <source>
        <dbReference type="ARBA" id="ARBA00022705"/>
    </source>
</evidence>
<dbReference type="Pfam" id="PF25095">
    <property type="entry name" value="C2H2-zf_KIN17"/>
    <property type="match status" value="1"/>
</dbReference>
<evidence type="ECO:0000313" key="27">
    <source>
        <dbReference type="Proteomes" id="UP000018468"/>
    </source>
</evidence>
<dbReference type="CTD" id="22944"/>
<reference evidence="27" key="1">
    <citation type="submission" date="2011-12" db="EMBL/GenBank/DDBJ databases">
        <title>The Draft Genome of Lepisosteus oculatus.</title>
        <authorList>
            <consortium name="The Broad Institute Genome Assembly &amp; Analysis Group"/>
            <consortium name="Computational R&amp;D Group"/>
            <consortium name="and Sequencing Platform"/>
            <person name="Di Palma F."/>
            <person name="Alfoldi J."/>
            <person name="Johnson J."/>
            <person name="Berlin A."/>
            <person name="Gnerre S."/>
            <person name="Jaffe D."/>
            <person name="MacCallum I."/>
            <person name="Young S."/>
            <person name="Walker B.J."/>
            <person name="Lander E.S."/>
            <person name="Lindblad-Toh K."/>
        </authorList>
    </citation>
    <scope>NUCLEOTIDE SEQUENCE [LARGE SCALE GENOMIC DNA]</scope>
</reference>
<dbReference type="STRING" id="7918.ENSLOCP00000019302"/>
<keyword evidence="11" id="KW-0862">Zinc</keyword>
<evidence type="ECO:0000259" key="25">
    <source>
        <dbReference type="SMART" id="SM01253"/>
    </source>
</evidence>
<dbReference type="FunFam" id="2.30.30.140:FF:000031">
    <property type="entry name" value="DNA/RNA-binding protein KIN17 isoform X1"/>
    <property type="match status" value="1"/>
</dbReference>
<keyword evidence="14 23" id="KW-0175">Coiled coil</keyword>
<keyword evidence="18" id="KW-0539">Nucleus</keyword>
<dbReference type="GO" id="GO:0006281">
    <property type="term" value="P:DNA repair"/>
    <property type="evidence" value="ECO:0007669"/>
    <property type="project" value="UniProtKB-KW"/>
</dbReference>
<comment type="function">
    <text evidence="19">Involved in DNA replication and the cellular response to DNA damage. May participate in DNA replication factories and create a bridge between DNA replication and repair mediated by high molecular weight complexes. May play a role in illegitimate recombination and regulation of gene expression. May participate in mRNA processing. Binds, in vitro, to double-stranded DNA. Also shown to bind preferentially to curved DNA in vitro and in vivo. Binds via its C-terminal domain to RNA in vitro.</text>
</comment>
<dbReference type="Proteomes" id="UP000018468">
    <property type="component" value="Linkage group LG8"/>
</dbReference>
<evidence type="ECO:0000256" key="17">
    <source>
        <dbReference type="ARBA" id="ARBA00023204"/>
    </source>
</evidence>
<dbReference type="eggNOG" id="KOG2837">
    <property type="taxonomic scope" value="Eukaryota"/>
</dbReference>
<evidence type="ECO:0000256" key="18">
    <source>
        <dbReference type="ARBA" id="ARBA00023242"/>
    </source>
</evidence>
<dbReference type="FunFam" id="1.10.10.2030:FF:000001">
    <property type="entry name" value="DNA/RNA-binding protein KIN17, putative"/>
    <property type="match status" value="1"/>
</dbReference>
<dbReference type="InterPro" id="IPR019447">
    <property type="entry name" value="DNA/RNA-bd_Kin17_WH-like_dom"/>
</dbReference>
<comment type="subunit">
    <text evidence="20">Associated with DNA polymerase alpha, RFC1 and cyclin A, in multiprotein DNA replication complexes. Also associates with replication origins at the G1/S phase boundary and throughout the S phase in vivo.</text>
</comment>
<dbReference type="Pfam" id="PF18131">
    <property type="entry name" value="KN17_SH3"/>
    <property type="match status" value="1"/>
</dbReference>
<comment type="subcellular location">
    <subcellularLocation>
        <location evidence="2">Cytoplasm</location>
    </subcellularLocation>
    <subcellularLocation>
        <location evidence="1">Nucleus</location>
    </subcellularLocation>
</comment>
<dbReference type="GeneID" id="102688375"/>
<evidence type="ECO:0000256" key="16">
    <source>
        <dbReference type="ARBA" id="ARBA00023172"/>
    </source>
</evidence>
<feature type="compositionally biased region" description="Basic and acidic residues" evidence="24">
    <location>
        <begin position="238"/>
        <end position="250"/>
    </location>
</feature>
<dbReference type="InterPro" id="IPR014722">
    <property type="entry name" value="Rib_uL2_dom2"/>
</dbReference>
<evidence type="ECO:0000256" key="13">
    <source>
        <dbReference type="ARBA" id="ARBA00023016"/>
    </source>
</evidence>
<keyword evidence="16" id="KW-0233">DNA recombination</keyword>
<dbReference type="GO" id="GO:0005737">
    <property type="term" value="C:cytoplasm"/>
    <property type="evidence" value="ECO:0007669"/>
    <property type="project" value="UniProtKB-SubCell"/>
</dbReference>
<feature type="region of interest" description="Disordered" evidence="24">
    <location>
        <begin position="215"/>
        <end position="256"/>
    </location>
</feature>
<dbReference type="CDD" id="cd13155">
    <property type="entry name" value="KOW_KIN17"/>
    <property type="match status" value="1"/>
</dbReference>
<evidence type="ECO:0000256" key="1">
    <source>
        <dbReference type="ARBA" id="ARBA00004123"/>
    </source>
</evidence>
<keyword evidence="27" id="KW-1185">Reference proteome</keyword>
<evidence type="ECO:0000256" key="22">
    <source>
        <dbReference type="ARBA" id="ARBA00079987"/>
    </source>
</evidence>
<evidence type="ECO:0000256" key="8">
    <source>
        <dbReference type="ARBA" id="ARBA00022723"/>
    </source>
</evidence>
<dbReference type="InterPro" id="IPR041995">
    <property type="entry name" value="KOW_KIN17"/>
</dbReference>
<dbReference type="InParanoid" id="W5NF93"/>
<evidence type="ECO:0000256" key="5">
    <source>
        <dbReference type="ARBA" id="ARBA00022490"/>
    </source>
</evidence>
<dbReference type="GO" id="GO:0006310">
    <property type="term" value="P:DNA recombination"/>
    <property type="evidence" value="ECO:0007669"/>
    <property type="project" value="UniProtKB-KW"/>
</dbReference>
<dbReference type="GO" id="GO:0003723">
    <property type="term" value="F:RNA binding"/>
    <property type="evidence" value="ECO:0007669"/>
    <property type="project" value="UniProtKB-KW"/>
</dbReference>
<dbReference type="GeneTree" id="ENSGT00390000005903"/>
<evidence type="ECO:0000256" key="14">
    <source>
        <dbReference type="ARBA" id="ARBA00023054"/>
    </source>
</evidence>
<dbReference type="GO" id="GO:0006397">
    <property type="term" value="P:mRNA processing"/>
    <property type="evidence" value="ECO:0007669"/>
    <property type="project" value="UniProtKB-KW"/>
</dbReference>
<keyword evidence="6" id="KW-0507">mRNA processing</keyword>
<reference evidence="26" key="2">
    <citation type="submission" date="2025-08" db="UniProtKB">
        <authorList>
            <consortium name="Ensembl"/>
        </authorList>
    </citation>
    <scope>IDENTIFICATION</scope>
</reference>
<evidence type="ECO:0000256" key="10">
    <source>
        <dbReference type="ARBA" id="ARBA00022771"/>
    </source>
</evidence>
<dbReference type="Ensembl" id="ENSLOCT00000019334.1">
    <property type="protein sequence ID" value="ENSLOCP00000019302.1"/>
    <property type="gene ID" value="ENSLOCG00000015679.1"/>
</dbReference>
<dbReference type="GO" id="GO:0006974">
    <property type="term" value="P:DNA damage response"/>
    <property type="evidence" value="ECO:0000318"/>
    <property type="project" value="GO_Central"/>
</dbReference>
<dbReference type="GO" id="GO:0006260">
    <property type="term" value="P:DNA replication"/>
    <property type="evidence" value="ECO:0000318"/>
    <property type="project" value="GO_Central"/>
</dbReference>
<evidence type="ECO:0000256" key="3">
    <source>
        <dbReference type="ARBA" id="ARBA00008517"/>
    </source>
</evidence>
<comment type="similarity">
    <text evidence="3">Belongs to the KIN17 family.</text>
</comment>
<evidence type="ECO:0000256" key="2">
    <source>
        <dbReference type="ARBA" id="ARBA00004496"/>
    </source>
</evidence>
<dbReference type="InterPro" id="IPR038254">
    <property type="entry name" value="KIN17_WH-like_sf"/>
</dbReference>
<dbReference type="GO" id="GO:0005634">
    <property type="term" value="C:nucleus"/>
    <property type="evidence" value="ECO:0000318"/>
    <property type="project" value="GO_Central"/>
</dbReference>
<dbReference type="AlphaFoldDB" id="W5NF93"/>
<proteinExistence type="inferred from homology"/>
<keyword evidence="12" id="KW-0694">RNA-binding</keyword>
<keyword evidence="10" id="KW-0863">Zinc-finger</keyword>